<accession>A0A6P5A832</accession>
<organism evidence="2 3">
    <name type="scientific">Branchiostoma belcheri</name>
    <name type="common">Amphioxus</name>
    <dbReference type="NCBI Taxonomy" id="7741"/>
    <lineage>
        <taxon>Eukaryota</taxon>
        <taxon>Metazoa</taxon>
        <taxon>Chordata</taxon>
        <taxon>Cephalochordata</taxon>
        <taxon>Leptocardii</taxon>
        <taxon>Amphioxiformes</taxon>
        <taxon>Branchiostomatidae</taxon>
        <taxon>Branchiostoma</taxon>
    </lineage>
</organism>
<dbReference type="OrthoDB" id="10005168at2759"/>
<dbReference type="KEGG" id="bbel:109480179"/>
<dbReference type="PANTHER" id="PTHR36694">
    <property type="entry name" value="PASIFLORA 1, ISOFORM A-RELATED"/>
    <property type="match status" value="1"/>
</dbReference>
<name>A0A6P5A832_BRABE</name>
<dbReference type="RefSeq" id="XP_019637901.1">
    <property type="nucleotide sequence ID" value="XM_019782342.1"/>
</dbReference>
<evidence type="ECO:0000313" key="2">
    <source>
        <dbReference type="Proteomes" id="UP000515135"/>
    </source>
</evidence>
<keyword evidence="1" id="KW-0472">Membrane</keyword>
<feature type="transmembrane region" description="Helical" evidence="1">
    <location>
        <begin position="56"/>
        <end position="77"/>
    </location>
</feature>
<feature type="transmembrane region" description="Helical" evidence="1">
    <location>
        <begin position="134"/>
        <end position="158"/>
    </location>
</feature>
<proteinExistence type="predicted"/>
<dbReference type="GeneID" id="109480179"/>
<keyword evidence="1" id="KW-0812">Transmembrane</keyword>
<keyword evidence="2" id="KW-1185">Reference proteome</keyword>
<evidence type="ECO:0000256" key="1">
    <source>
        <dbReference type="SAM" id="Phobius"/>
    </source>
</evidence>
<gene>
    <name evidence="3" type="primary">LOC109480179</name>
</gene>
<feature type="transmembrane region" description="Helical" evidence="1">
    <location>
        <begin position="21"/>
        <end position="44"/>
    </location>
</feature>
<feature type="transmembrane region" description="Helical" evidence="1">
    <location>
        <begin position="84"/>
        <end position="104"/>
    </location>
</feature>
<dbReference type="Proteomes" id="UP000515135">
    <property type="component" value="Unplaced"/>
</dbReference>
<dbReference type="AlphaFoldDB" id="A0A6P5A832"/>
<dbReference type="PANTHER" id="PTHR36694:SF11">
    <property type="entry name" value="LP21121P-RELATED"/>
    <property type="match status" value="1"/>
</dbReference>
<keyword evidence="1" id="KW-1133">Transmembrane helix</keyword>
<protein>
    <submittedName>
        <fullName evidence="3">Uncharacterized protein LOC109480179</fullName>
    </submittedName>
</protein>
<evidence type="ECO:0000313" key="3">
    <source>
        <dbReference type="RefSeq" id="XP_019637901.1"/>
    </source>
</evidence>
<sequence>MVQISRCCGLWTIPVGCMATAAGYSIFALIGIILCIAKLANLSYLTGYTYDNSLTYVGLALNVALLLLCNLLFLGVVRKNASLCFAWVAGMALWACANMSVAVLTTDQDIDLINSEGAIAKDAGPISNVHAGMIATWILVVSELLLLIYCGLVVHTYAQRLSRERIFRELSATRSSAEHNPENVSYGMDLQPVMGTPLYAYS</sequence>
<reference evidence="3" key="1">
    <citation type="submission" date="2025-08" db="UniProtKB">
        <authorList>
            <consortium name="RefSeq"/>
        </authorList>
    </citation>
    <scope>IDENTIFICATION</scope>
    <source>
        <tissue evidence="3">Gonad</tissue>
    </source>
</reference>